<dbReference type="Proteomes" id="UP000789860">
    <property type="component" value="Unassembled WGS sequence"/>
</dbReference>
<name>A0ACA9MQY8_9GLOM</name>
<dbReference type="EMBL" id="CAJVPM010014552">
    <property type="protein sequence ID" value="CAG8601603.1"/>
    <property type="molecule type" value="Genomic_DNA"/>
</dbReference>
<comment type="caution">
    <text evidence="1">The sequence shown here is derived from an EMBL/GenBank/DDBJ whole genome shotgun (WGS) entry which is preliminary data.</text>
</comment>
<accession>A0ACA9MQY8</accession>
<evidence type="ECO:0000313" key="1">
    <source>
        <dbReference type="EMBL" id="CAG8601603.1"/>
    </source>
</evidence>
<protein>
    <submittedName>
        <fullName evidence="1">9667_t:CDS:1</fullName>
    </submittedName>
</protein>
<proteinExistence type="predicted"/>
<keyword evidence="2" id="KW-1185">Reference proteome</keyword>
<reference evidence="1" key="1">
    <citation type="submission" date="2021-06" db="EMBL/GenBank/DDBJ databases">
        <authorList>
            <person name="Kallberg Y."/>
            <person name="Tangrot J."/>
            <person name="Rosling A."/>
        </authorList>
    </citation>
    <scope>NUCLEOTIDE SEQUENCE</scope>
    <source>
        <strain evidence="1">AU212A</strain>
    </source>
</reference>
<feature type="non-terminal residue" evidence="1">
    <location>
        <position position="1"/>
    </location>
</feature>
<evidence type="ECO:0000313" key="2">
    <source>
        <dbReference type="Proteomes" id="UP000789860"/>
    </source>
</evidence>
<organism evidence="1 2">
    <name type="scientific">Scutellospora calospora</name>
    <dbReference type="NCBI Taxonomy" id="85575"/>
    <lineage>
        <taxon>Eukaryota</taxon>
        <taxon>Fungi</taxon>
        <taxon>Fungi incertae sedis</taxon>
        <taxon>Mucoromycota</taxon>
        <taxon>Glomeromycotina</taxon>
        <taxon>Glomeromycetes</taxon>
        <taxon>Diversisporales</taxon>
        <taxon>Gigasporaceae</taxon>
        <taxon>Scutellospora</taxon>
    </lineage>
</organism>
<gene>
    <name evidence="1" type="ORF">SCALOS_LOCUS6940</name>
</gene>
<sequence>SKSKNIENEEPNSTTNQKGTEMQAHSPNRVLNEALEPNISWAEETENTYGKGELPLQKNPVQSTTVSLNEKSENLMATRGESSGTNEYAMTDEAESDDSDITAETDLETMQLRDKTTIQTCDSHNKEMNQTEERQIPTSGTTVDEEAAEILLAREIETTENTSRERVAQDENRNVSKNQNIDEGQDTHDEQENTIQHNQNEMQKTIEIIPDDQTEDWERSTPLEEEEGFTVVTKKKRNTKLLLMTDICHNPYKNEKNSG</sequence>
<feature type="non-terminal residue" evidence="1">
    <location>
        <position position="259"/>
    </location>
</feature>